<evidence type="ECO:0000313" key="2">
    <source>
        <dbReference type="Proteomes" id="UP001060085"/>
    </source>
</evidence>
<proteinExistence type="predicted"/>
<protein>
    <submittedName>
        <fullName evidence="1">Uncharacterized protein</fullName>
    </submittedName>
</protein>
<accession>A0ACC0AL66</accession>
<comment type="caution">
    <text evidence="1">The sequence shown here is derived from an EMBL/GenBank/DDBJ whole genome shotgun (WGS) entry which is preliminary data.</text>
</comment>
<reference evidence="2" key="1">
    <citation type="journal article" date="2023" name="Nat. Plants">
        <title>Single-cell RNA sequencing provides a high-resolution roadmap for understanding the multicellular compartmentation of specialized metabolism.</title>
        <authorList>
            <person name="Sun S."/>
            <person name="Shen X."/>
            <person name="Li Y."/>
            <person name="Li Y."/>
            <person name="Wang S."/>
            <person name="Li R."/>
            <person name="Zhang H."/>
            <person name="Shen G."/>
            <person name="Guo B."/>
            <person name="Wei J."/>
            <person name="Xu J."/>
            <person name="St-Pierre B."/>
            <person name="Chen S."/>
            <person name="Sun C."/>
        </authorList>
    </citation>
    <scope>NUCLEOTIDE SEQUENCE [LARGE SCALE GENOMIC DNA]</scope>
</reference>
<evidence type="ECO:0000313" key="1">
    <source>
        <dbReference type="EMBL" id="KAI5661466.1"/>
    </source>
</evidence>
<organism evidence="1 2">
    <name type="scientific">Catharanthus roseus</name>
    <name type="common">Madagascar periwinkle</name>
    <name type="synonym">Vinca rosea</name>
    <dbReference type="NCBI Taxonomy" id="4058"/>
    <lineage>
        <taxon>Eukaryota</taxon>
        <taxon>Viridiplantae</taxon>
        <taxon>Streptophyta</taxon>
        <taxon>Embryophyta</taxon>
        <taxon>Tracheophyta</taxon>
        <taxon>Spermatophyta</taxon>
        <taxon>Magnoliopsida</taxon>
        <taxon>eudicotyledons</taxon>
        <taxon>Gunneridae</taxon>
        <taxon>Pentapetalae</taxon>
        <taxon>asterids</taxon>
        <taxon>lamiids</taxon>
        <taxon>Gentianales</taxon>
        <taxon>Apocynaceae</taxon>
        <taxon>Rauvolfioideae</taxon>
        <taxon>Vinceae</taxon>
        <taxon>Catharanthinae</taxon>
        <taxon>Catharanthus</taxon>
    </lineage>
</organism>
<keyword evidence="2" id="KW-1185">Reference proteome</keyword>
<name>A0ACC0AL66_CATRO</name>
<gene>
    <name evidence="1" type="ORF">M9H77_20789</name>
</gene>
<dbReference type="Proteomes" id="UP001060085">
    <property type="component" value="Linkage Group LG05"/>
</dbReference>
<dbReference type="EMBL" id="CM044705">
    <property type="protein sequence ID" value="KAI5661466.1"/>
    <property type="molecule type" value="Genomic_DNA"/>
</dbReference>
<sequence>MAANNSSICKRTDGLKPTILMVLVQLMFSGINILYKLAAEAGMDLRIMVAYRFLFGASFILPYAFFIERGKRPKLTRMVIFQAFLSGLFGGALGQNLYLESLNLTSATFAAAMTNLIPAVTFVIAVFGTIIGIIGAMVFTFYKGPEIVPWKTNLNLLDLVETHHHQKTTATTHDHHNLVLGVILALLSCACYSCWLIIQAKAVAAYPCPQSFTALTVLMAAIQSPIFALCVQRDWSQWRMGWDIKLVTVAYAGIVGSGIMFGLVAICIRMRGPLFVSVFNPLLLIIVAIIGSLVLDEKLHLGSVVGAILIIGGLYAVLWGKSKEIKKMNQLVPADKNSGVEEDENIQDQTGQVEISIDPKKENDDNTNNSTNKVMDEER</sequence>